<evidence type="ECO:0000313" key="6">
    <source>
        <dbReference type="EMBL" id="AIC16837.1"/>
    </source>
</evidence>
<dbReference type="PANTHER" id="PTHR39967:SF1">
    <property type="entry name" value="ISH14-TYPE TRANSPOSASE HSIRS44"/>
    <property type="match status" value="1"/>
</dbReference>
<name>A0A060HSW9_9ARCH</name>
<evidence type="ECO:0000259" key="1">
    <source>
        <dbReference type="Pfam" id="PF13610"/>
    </source>
</evidence>
<dbReference type="Proteomes" id="UP000027093">
    <property type="component" value="Chromosome"/>
</dbReference>
<dbReference type="EMBL" id="CP007536">
    <property type="protein sequence ID" value="AIC16390.1"/>
    <property type="molecule type" value="Genomic_DNA"/>
</dbReference>
<reference evidence="4 8" key="1">
    <citation type="journal article" date="2014" name="Int. J. Syst. Evol. Microbiol.">
        <title>Nitrososphaera viennensis gen. nov., sp. nov., an aerobic and mesophilic, ammonia-oxidizing archaeon from soil and a member of the archaeal phylum Thaumarchaeota.</title>
        <authorList>
            <person name="Stieglmeier M."/>
            <person name="Klingl A."/>
            <person name="Alves R.J."/>
            <person name="Rittmann S.K."/>
            <person name="Melcher M."/>
            <person name="Leisch N."/>
            <person name="Schleper C."/>
        </authorList>
    </citation>
    <scope>NUCLEOTIDE SEQUENCE [LARGE SCALE GENOMIC DNA]</scope>
    <source>
        <strain evidence="4">EN76</strain>
    </source>
</reference>
<evidence type="ECO:0000313" key="7">
    <source>
        <dbReference type="EMBL" id="AIC16896.1"/>
    </source>
</evidence>
<reference evidence="4" key="2">
    <citation type="submission" date="2014-04" db="EMBL/GenBank/DDBJ databases">
        <authorList>
            <person name="Kerou M.L."/>
            <person name="Offre P."/>
            <person name="Spang A.M."/>
            <person name="Schleper C."/>
        </authorList>
    </citation>
    <scope>NUCLEOTIDE SEQUENCE</scope>
    <source>
        <strain evidence="4">EN76</strain>
    </source>
</reference>
<dbReference type="Pfam" id="PF13610">
    <property type="entry name" value="DDE_Tnp_IS240"/>
    <property type="match status" value="1"/>
</dbReference>
<dbReference type="KEGG" id="nvn:NVIE_021280"/>
<organism evidence="4 8">
    <name type="scientific">Nitrososphaera viennensis EN76</name>
    <dbReference type="NCBI Taxonomy" id="926571"/>
    <lineage>
        <taxon>Archaea</taxon>
        <taxon>Nitrososphaerota</taxon>
        <taxon>Nitrososphaeria</taxon>
        <taxon>Nitrososphaerales</taxon>
        <taxon>Nitrososphaeraceae</taxon>
        <taxon>Nitrososphaera</taxon>
    </lineage>
</organism>
<dbReference type="KEGG" id="nvn:NVIE_026270"/>
<dbReference type="KEGG" id="nvn:NVIE_025660"/>
<dbReference type="KEGG" id="nvn:NVIE_020000"/>
<keyword evidence="8" id="KW-1185">Reference proteome</keyword>
<dbReference type="EMBL" id="CP007536">
    <property type="protein sequence ID" value="AIC16837.1"/>
    <property type="molecule type" value="Genomic_DNA"/>
</dbReference>
<dbReference type="EMBL" id="CP007536">
    <property type="protein sequence ID" value="AIC14486.1"/>
    <property type="molecule type" value="Genomic_DNA"/>
</dbReference>
<dbReference type="EMBL" id="CP007536">
    <property type="protein sequence ID" value="AIC15856.1"/>
    <property type="molecule type" value="Genomic_DNA"/>
</dbReference>
<evidence type="ECO:0000313" key="4">
    <source>
        <dbReference type="EMBL" id="AIC16257.1"/>
    </source>
</evidence>
<feature type="domain" description="DDE" evidence="1">
    <location>
        <begin position="64"/>
        <end position="139"/>
    </location>
</feature>
<dbReference type="PANTHER" id="PTHR39967">
    <property type="match status" value="1"/>
</dbReference>
<evidence type="ECO:0000313" key="2">
    <source>
        <dbReference type="EMBL" id="AIC14486.1"/>
    </source>
</evidence>
<protein>
    <submittedName>
        <fullName evidence="4">Putative integrase family protein</fullName>
    </submittedName>
    <submittedName>
        <fullName evidence="6">Putative transposase</fullName>
    </submittedName>
</protein>
<dbReference type="KEGG" id="nvn:NVIE_002970"/>
<accession>A0A060HSW9</accession>
<dbReference type="OrthoDB" id="7532at2157"/>
<dbReference type="AlphaFoldDB" id="A0A060HSW9"/>
<evidence type="ECO:0000313" key="8">
    <source>
        <dbReference type="Proteomes" id="UP000027093"/>
    </source>
</evidence>
<dbReference type="InterPro" id="IPR032874">
    <property type="entry name" value="DDE_dom"/>
</dbReference>
<dbReference type="GeneID" id="74947863"/>
<dbReference type="EMBL" id="CP007536">
    <property type="protein sequence ID" value="AIC16257.1"/>
    <property type="molecule type" value="Genomic_DNA"/>
</dbReference>
<proteinExistence type="predicted"/>
<evidence type="ECO:0000313" key="5">
    <source>
        <dbReference type="EMBL" id="AIC16390.1"/>
    </source>
</evidence>
<dbReference type="EMBL" id="CP007536">
    <property type="protein sequence ID" value="AIC16896.1"/>
    <property type="molecule type" value="Genomic_DNA"/>
</dbReference>
<dbReference type="STRING" id="926571.NVIE_002970"/>
<sequence length="211" mass="25947">MRKRTDPAIIRYALYLYFNSRSFRLAARSLSPIKRRSHVAVWKWVQKYSSLADRFRTDRRLVRAIFVDETLLQIDGHDYWLWIAYEPTIGTCLMMHLSRERTIFVCYQFFKQLQRRYGRRPIFTDGAQWYNDACRWLRLRHYVYGTELKNLMERFIQHIKDRTECFDDHFPCRKENCDRQHVWNWFKLFLLYLHMGADMIRFMTFLAKDGG</sequence>
<gene>
    <name evidence="2" type="ORF">NVIE_002970</name>
    <name evidence="3" type="ORF">NVIE_016040</name>
    <name evidence="4" type="ORF">NVIE_020000</name>
    <name evidence="5" type="ORF">NVIE_021280</name>
    <name evidence="6" type="ORF">NVIE_025660</name>
    <name evidence="7" type="ORF">NVIE_026270</name>
</gene>
<evidence type="ECO:0000313" key="3">
    <source>
        <dbReference type="EMBL" id="AIC15856.1"/>
    </source>
</evidence>
<dbReference type="RefSeq" id="WP_075053693.1">
    <property type="nucleotide sequence ID" value="NZ_CP007536.1"/>
</dbReference>
<dbReference type="HOGENOM" id="CLU_1302664_0_0_2"/>
<dbReference type="KEGG" id="nvn:NVIE_016040"/>